<evidence type="ECO:0000256" key="10">
    <source>
        <dbReference type="SAM" id="Phobius"/>
    </source>
</evidence>
<dbReference type="InterPro" id="IPR051045">
    <property type="entry name" value="TonB-dependent_transducer"/>
</dbReference>
<evidence type="ECO:0000256" key="5">
    <source>
        <dbReference type="ARBA" id="ARBA00022519"/>
    </source>
</evidence>
<dbReference type="SUPFAM" id="SSF74653">
    <property type="entry name" value="TolA/TonB C-terminal domain"/>
    <property type="match status" value="1"/>
</dbReference>
<dbReference type="InterPro" id="IPR006260">
    <property type="entry name" value="TonB/TolA_C"/>
</dbReference>
<keyword evidence="4" id="KW-1003">Cell membrane</keyword>
<dbReference type="Gene3D" id="3.30.1150.10">
    <property type="match status" value="1"/>
</dbReference>
<keyword evidence="7" id="KW-0653">Protein transport</keyword>
<keyword evidence="6 10" id="KW-0812">Transmembrane</keyword>
<dbReference type="InterPro" id="IPR037682">
    <property type="entry name" value="TonB_C"/>
</dbReference>
<dbReference type="EMBL" id="JBHSNM010000001">
    <property type="protein sequence ID" value="MFC5568469.1"/>
    <property type="molecule type" value="Genomic_DNA"/>
</dbReference>
<evidence type="ECO:0000256" key="1">
    <source>
        <dbReference type="ARBA" id="ARBA00004383"/>
    </source>
</evidence>
<protein>
    <submittedName>
        <fullName evidence="12">Energy transducer TonB</fullName>
    </submittedName>
</protein>
<comment type="caution">
    <text evidence="12">The sequence shown here is derived from an EMBL/GenBank/DDBJ whole genome shotgun (WGS) entry which is preliminary data.</text>
</comment>
<evidence type="ECO:0000256" key="8">
    <source>
        <dbReference type="ARBA" id="ARBA00022989"/>
    </source>
</evidence>
<keyword evidence="9 10" id="KW-0472">Membrane</keyword>
<name>A0ABW0SHQ8_9GAMM</name>
<dbReference type="PROSITE" id="PS52015">
    <property type="entry name" value="TONB_CTD"/>
    <property type="match status" value="1"/>
</dbReference>
<reference evidence="13" key="1">
    <citation type="journal article" date="2019" name="Int. J. Syst. Evol. Microbiol.">
        <title>The Global Catalogue of Microorganisms (GCM) 10K type strain sequencing project: providing services to taxonomists for standard genome sequencing and annotation.</title>
        <authorList>
            <consortium name="The Broad Institute Genomics Platform"/>
            <consortium name="The Broad Institute Genome Sequencing Center for Infectious Disease"/>
            <person name="Wu L."/>
            <person name="Ma J."/>
        </authorList>
    </citation>
    <scope>NUCLEOTIDE SEQUENCE [LARGE SCALE GENOMIC DNA]</scope>
    <source>
        <strain evidence="13">KACC 11407</strain>
    </source>
</reference>
<organism evidence="12 13">
    <name type="scientific">Lysobacter yangpyeongensis</name>
    <dbReference type="NCBI Taxonomy" id="346182"/>
    <lineage>
        <taxon>Bacteria</taxon>
        <taxon>Pseudomonadati</taxon>
        <taxon>Pseudomonadota</taxon>
        <taxon>Gammaproteobacteria</taxon>
        <taxon>Lysobacterales</taxon>
        <taxon>Lysobacteraceae</taxon>
        <taxon>Lysobacter</taxon>
    </lineage>
</organism>
<comment type="similarity">
    <text evidence="2">Belongs to the TonB family.</text>
</comment>
<evidence type="ECO:0000256" key="7">
    <source>
        <dbReference type="ARBA" id="ARBA00022927"/>
    </source>
</evidence>
<dbReference type="NCBIfam" id="TIGR01352">
    <property type="entry name" value="tonB_Cterm"/>
    <property type="match status" value="1"/>
</dbReference>
<evidence type="ECO:0000256" key="6">
    <source>
        <dbReference type="ARBA" id="ARBA00022692"/>
    </source>
</evidence>
<dbReference type="Pfam" id="PF03544">
    <property type="entry name" value="TonB_C"/>
    <property type="match status" value="1"/>
</dbReference>
<dbReference type="Proteomes" id="UP001596036">
    <property type="component" value="Unassembled WGS sequence"/>
</dbReference>
<accession>A0ABW0SHQ8</accession>
<evidence type="ECO:0000259" key="11">
    <source>
        <dbReference type="PROSITE" id="PS52015"/>
    </source>
</evidence>
<gene>
    <name evidence="12" type="ORF">ACFPN1_00105</name>
</gene>
<evidence type="ECO:0000313" key="13">
    <source>
        <dbReference type="Proteomes" id="UP001596036"/>
    </source>
</evidence>
<evidence type="ECO:0000313" key="12">
    <source>
        <dbReference type="EMBL" id="MFC5568469.1"/>
    </source>
</evidence>
<feature type="domain" description="TonB C-terminal" evidence="11">
    <location>
        <begin position="134"/>
        <end position="226"/>
    </location>
</feature>
<dbReference type="PANTHER" id="PTHR33446">
    <property type="entry name" value="PROTEIN TONB-RELATED"/>
    <property type="match status" value="1"/>
</dbReference>
<keyword evidence="13" id="KW-1185">Reference proteome</keyword>
<feature type="transmembrane region" description="Helical" evidence="10">
    <location>
        <begin position="26"/>
        <end position="45"/>
    </location>
</feature>
<dbReference type="RefSeq" id="WP_386751937.1">
    <property type="nucleotide sequence ID" value="NZ_JBHSNM010000001.1"/>
</dbReference>
<keyword evidence="5" id="KW-0997">Cell inner membrane</keyword>
<evidence type="ECO:0000256" key="9">
    <source>
        <dbReference type="ARBA" id="ARBA00023136"/>
    </source>
</evidence>
<dbReference type="PANTHER" id="PTHR33446:SF2">
    <property type="entry name" value="PROTEIN TONB"/>
    <property type="match status" value="1"/>
</dbReference>
<proteinExistence type="inferred from homology"/>
<keyword evidence="3" id="KW-0813">Transport</keyword>
<comment type="subcellular location">
    <subcellularLocation>
        <location evidence="1">Cell inner membrane</location>
        <topology evidence="1">Single-pass membrane protein</topology>
        <orientation evidence="1">Periplasmic side</orientation>
    </subcellularLocation>
</comment>
<evidence type="ECO:0000256" key="3">
    <source>
        <dbReference type="ARBA" id="ARBA00022448"/>
    </source>
</evidence>
<keyword evidence="8 10" id="KW-1133">Transmembrane helix</keyword>
<evidence type="ECO:0000256" key="4">
    <source>
        <dbReference type="ARBA" id="ARBA00022475"/>
    </source>
</evidence>
<sequence length="226" mass="24702">MAQTHALHAPRFRIAKLDFTRISAEAGAFAINGAALLLLLAPLSMHVPLREEAMPPTIYEVHPRKLPENPPPIPPKRVEITPPRTNPVAPTLPQKIELPQQPVFDEALPGDLPAEPEVVAKVEFGRGNDIAKPLAGAHLEYLEAPAPRYPIEAIRESLSGTVTLRVLVDVDGKPIDVQVEQSSGHRMLDLAAKRQVLAKWRFKPAMEGGRAVQAIGLVPVVFNLNR</sequence>
<evidence type="ECO:0000256" key="2">
    <source>
        <dbReference type="ARBA" id="ARBA00006555"/>
    </source>
</evidence>